<name>A0A5R9JB45_9PROT</name>
<comment type="caution">
    <text evidence="2">The sequence shown here is derived from an EMBL/GenBank/DDBJ whole genome shotgun (WGS) entry which is preliminary data.</text>
</comment>
<keyword evidence="2" id="KW-0808">Transferase</keyword>
<dbReference type="AlphaFoldDB" id="A0A5R9JB45"/>
<proteinExistence type="predicted"/>
<dbReference type="Pfam" id="PF06094">
    <property type="entry name" value="GGACT"/>
    <property type="match status" value="1"/>
</dbReference>
<gene>
    <name evidence="2" type="ORF">FE263_11200</name>
</gene>
<dbReference type="RefSeq" id="WP_138326068.1">
    <property type="nucleotide sequence ID" value="NZ_VCDI01000003.1"/>
</dbReference>
<dbReference type="Gene3D" id="3.10.490.10">
    <property type="entry name" value="Gamma-glutamyl cyclotransferase-like"/>
    <property type="match status" value="1"/>
</dbReference>
<dbReference type="Proteomes" id="UP000305654">
    <property type="component" value="Unassembled WGS sequence"/>
</dbReference>
<dbReference type="InterPro" id="IPR013024">
    <property type="entry name" value="GGCT-like"/>
</dbReference>
<dbReference type="SUPFAM" id="SSF110857">
    <property type="entry name" value="Gamma-glutamyl cyclotransferase-like"/>
    <property type="match status" value="1"/>
</dbReference>
<evidence type="ECO:0000313" key="3">
    <source>
        <dbReference type="Proteomes" id="UP000305654"/>
    </source>
</evidence>
<evidence type="ECO:0000259" key="1">
    <source>
        <dbReference type="Pfam" id="PF06094"/>
    </source>
</evidence>
<organism evidence="2 3">
    <name type="scientific">Lichenicoccus roseus</name>
    <dbReference type="NCBI Taxonomy" id="2683649"/>
    <lineage>
        <taxon>Bacteria</taxon>
        <taxon>Pseudomonadati</taxon>
        <taxon>Pseudomonadota</taxon>
        <taxon>Alphaproteobacteria</taxon>
        <taxon>Acetobacterales</taxon>
        <taxon>Acetobacteraceae</taxon>
        <taxon>Lichenicoccus</taxon>
    </lineage>
</organism>
<dbReference type="GO" id="GO:0016740">
    <property type="term" value="F:transferase activity"/>
    <property type="evidence" value="ECO:0007669"/>
    <property type="project" value="UniProtKB-KW"/>
</dbReference>
<protein>
    <submittedName>
        <fullName evidence="2">Gamma-glutamylcyclotransferase</fullName>
    </submittedName>
</protein>
<dbReference type="CDD" id="cd06661">
    <property type="entry name" value="GGCT_like"/>
    <property type="match status" value="1"/>
</dbReference>
<dbReference type="EMBL" id="VCDI01000003">
    <property type="protein sequence ID" value="TLU72606.1"/>
    <property type="molecule type" value="Genomic_DNA"/>
</dbReference>
<sequence>MTSDVDPERVILLFSYGTLQDPAVQLACFGRLLTGEPDTVAGYRRGTITIVEAGAPDPATYPILDASDDANDRVAGVVLTLDQAGLARADDYEGPEYRRVRVRTQSGRDAWVYIRA</sequence>
<evidence type="ECO:0000313" key="2">
    <source>
        <dbReference type="EMBL" id="TLU72606.1"/>
    </source>
</evidence>
<keyword evidence="3" id="KW-1185">Reference proteome</keyword>
<dbReference type="InterPro" id="IPR009288">
    <property type="entry name" value="AIG2-like_dom"/>
</dbReference>
<reference evidence="2 3" key="1">
    <citation type="submission" date="2019-05" db="EMBL/GenBank/DDBJ databases">
        <authorList>
            <person name="Pankratov T."/>
            <person name="Grouzdev D."/>
        </authorList>
    </citation>
    <scope>NUCLEOTIDE SEQUENCE [LARGE SCALE GENOMIC DNA]</scope>
    <source>
        <strain evidence="2 3">KEBCLARHB70R</strain>
    </source>
</reference>
<dbReference type="OrthoDB" id="9798388at2"/>
<dbReference type="InterPro" id="IPR036568">
    <property type="entry name" value="GGCT-like_sf"/>
</dbReference>
<feature type="domain" description="Gamma-glutamylcyclotransferase AIG2-like" evidence="1">
    <location>
        <begin position="13"/>
        <end position="114"/>
    </location>
</feature>
<accession>A0A5R9JB45</accession>